<name>A0A5N5T1L0_9CRUS</name>
<comment type="caution">
    <text evidence="1">The sequence shown here is derived from an EMBL/GenBank/DDBJ whole genome shotgun (WGS) entry which is preliminary data.</text>
</comment>
<dbReference type="GO" id="GO:0031462">
    <property type="term" value="C:Cul2-RING ubiquitin ligase complex"/>
    <property type="evidence" value="ECO:0007669"/>
    <property type="project" value="TreeGrafter"/>
</dbReference>
<dbReference type="EMBL" id="SEYY01015494">
    <property type="protein sequence ID" value="KAB7500047.1"/>
    <property type="molecule type" value="Genomic_DNA"/>
</dbReference>
<sequence>MNVQTAKHYGNLGRLYQSMKKYQSAEEMHLKSIAIKEALLGPDDHEVALSLGHLASLYNYDLCYYSKAEMLHLRSIRIGKKLFGEAYSGLEYDYRGLLRVYTNQHDMEKRFRYMNILSCWKSLRERLENSTESPFEEVCH</sequence>
<dbReference type="GO" id="GO:0006886">
    <property type="term" value="P:intracellular protein transport"/>
    <property type="evidence" value="ECO:0007669"/>
    <property type="project" value="InterPro"/>
</dbReference>
<dbReference type="SUPFAM" id="SSF48452">
    <property type="entry name" value="TPR-like"/>
    <property type="match status" value="1"/>
</dbReference>
<dbReference type="Pfam" id="PF13424">
    <property type="entry name" value="TPR_12"/>
    <property type="match status" value="1"/>
</dbReference>
<feature type="non-terminal residue" evidence="1">
    <location>
        <position position="140"/>
    </location>
</feature>
<dbReference type="InterPro" id="IPR042476">
    <property type="entry name" value="APPBP2"/>
</dbReference>
<dbReference type="Gene3D" id="1.25.40.10">
    <property type="entry name" value="Tetratricopeptide repeat domain"/>
    <property type="match status" value="1"/>
</dbReference>
<keyword evidence="2" id="KW-1185">Reference proteome</keyword>
<organism evidence="1 2">
    <name type="scientific">Armadillidium nasatum</name>
    <dbReference type="NCBI Taxonomy" id="96803"/>
    <lineage>
        <taxon>Eukaryota</taxon>
        <taxon>Metazoa</taxon>
        <taxon>Ecdysozoa</taxon>
        <taxon>Arthropoda</taxon>
        <taxon>Crustacea</taxon>
        <taxon>Multicrustacea</taxon>
        <taxon>Malacostraca</taxon>
        <taxon>Eumalacostraca</taxon>
        <taxon>Peracarida</taxon>
        <taxon>Isopoda</taxon>
        <taxon>Oniscidea</taxon>
        <taxon>Crinocheta</taxon>
        <taxon>Armadillidiidae</taxon>
        <taxon>Armadillidium</taxon>
    </lineage>
</organism>
<proteinExistence type="predicted"/>
<dbReference type="OrthoDB" id="7103806at2759"/>
<reference evidence="1 2" key="1">
    <citation type="journal article" date="2019" name="PLoS Biol.">
        <title>Sex chromosomes control vertical transmission of feminizing Wolbachia symbionts in an isopod.</title>
        <authorList>
            <person name="Becking T."/>
            <person name="Chebbi M.A."/>
            <person name="Giraud I."/>
            <person name="Moumen B."/>
            <person name="Laverre T."/>
            <person name="Caubet Y."/>
            <person name="Peccoud J."/>
            <person name="Gilbert C."/>
            <person name="Cordaux R."/>
        </authorList>
    </citation>
    <scope>NUCLEOTIDE SEQUENCE [LARGE SCALE GENOMIC DNA]</scope>
    <source>
        <strain evidence="1">ANa2</strain>
        <tissue evidence="1">Whole body excluding digestive tract and cuticle</tissue>
    </source>
</reference>
<dbReference type="GO" id="GO:1990756">
    <property type="term" value="F:ubiquitin-like ligase-substrate adaptor activity"/>
    <property type="evidence" value="ECO:0007669"/>
    <property type="project" value="TreeGrafter"/>
</dbReference>
<accession>A0A5N5T1L0</accession>
<dbReference type="PANTHER" id="PTHR46575:SF1">
    <property type="entry name" value="AMYLOID PROTEIN-BINDING PROTEIN 2"/>
    <property type="match status" value="1"/>
</dbReference>
<dbReference type="InterPro" id="IPR011990">
    <property type="entry name" value="TPR-like_helical_dom_sf"/>
</dbReference>
<protein>
    <submittedName>
        <fullName evidence="1">Amyloid protein-binding protein 2</fullName>
    </submittedName>
</protein>
<dbReference type="GO" id="GO:0043161">
    <property type="term" value="P:proteasome-mediated ubiquitin-dependent protein catabolic process"/>
    <property type="evidence" value="ECO:0007669"/>
    <property type="project" value="TreeGrafter"/>
</dbReference>
<gene>
    <name evidence="1" type="primary">Appbp2</name>
    <name evidence="1" type="ORF">Anas_13955</name>
</gene>
<dbReference type="Proteomes" id="UP000326759">
    <property type="component" value="Unassembled WGS sequence"/>
</dbReference>
<evidence type="ECO:0000313" key="2">
    <source>
        <dbReference type="Proteomes" id="UP000326759"/>
    </source>
</evidence>
<dbReference type="AlphaFoldDB" id="A0A5N5T1L0"/>
<dbReference type="PANTHER" id="PTHR46575">
    <property type="entry name" value="AMYLOID PROTEIN-BINDING PROTEIN 2"/>
    <property type="match status" value="1"/>
</dbReference>
<evidence type="ECO:0000313" key="1">
    <source>
        <dbReference type="EMBL" id="KAB7500047.1"/>
    </source>
</evidence>